<dbReference type="RefSeq" id="WP_148919935.1">
    <property type="nucleotide sequence ID" value="NZ_VTAV01000010.1"/>
</dbReference>
<dbReference type="GO" id="GO:0008914">
    <property type="term" value="F:leucyl-tRNA--protein transferase activity"/>
    <property type="evidence" value="ECO:0007669"/>
    <property type="project" value="UniProtKB-UniRule"/>
</dbReference>
<keyword evidence="4 15" id="KW-0012">Acyltransferase</keyword>
<evidence type="ECO:0000256" key="13">
    <source>
        <dbReference type="ARBA" id="ARBA00077165"/>
    </source>
</evidence>
<dbReference type="GO" id="GO:0030163">
    <property type="term" value="P:protein catabolic process"/>
    <property type="evidence" value="ECO:0007669"/>
    <property type="project" value="UniProtKB-UniRule"/>
</dbReference>
<dbReference type="Pfam" id="PF03588">
    <property type="entry name" value="Leu_Phe_trans"/>
    <property type="match status" value="1"/>
</dbReference>
<dbReference type="HAMAP" id="MF_00688">
    <property type="entry name" value="Leu_Phe_trans"/>
    <property type="match status" value="1"/>
</dbReference>
<evidence type="ECO:0000256" key="4">
    <source>
        <dbReference type="ARBA" id="ARBA00023315"/>
    </source>
</evidence>
<comment type="catalytic activity">
    <reaction evidence="5 15">
        <text>L-phenylalanyl-tRNA(Phe) + an N-terminal L-alpha-aminoacyl-[protein] = an N-terminal L-phenylalanyl-L-alpha-aminoacyl-[protein] + tRNA(Phe)</text>
        <dbReference type="Rhea" id="RHEA:43632"/>
        <dbReference type="Rhea" id="RHEA-COMP:9668"/>
        <dbReference type="Rhea" id="RHEA-COMP:9699"/>
        <dbReference type="Rhea" id="RHEA-COMP:10636"/>
        <dbReference type="Rhea" id="RHEA-COMP:10637"/>
        <dbReference type="ChEBI" id="CHEBI:78442"/>
        <dbReference type="ChEBI" id="CHEBI:78531"/>
        <dbReference type="ChEBI" id="CHEBI:78597"/>
        <dbReference type="ChEBI" id="CHEBI:83561"/>
        <dbReference type="EC" id="2.3.2.6"/>
    </reaction>
</comment>
<comment type="catalytic activity">
    <reaction evidence="6 15">
        <text>N-terminal L-arginyl-[protein] + L-leucyl-tRNA(Leu) = N-terminal L-leucyl-L-arginyl-[protein] + tRNA(Leu) + H(+)</text>
        <dbReference type="Rhea" id="RHEA:50416"/>
        <dbReference type="Rhea" id="RHEA-COMP:9613"/>
        <dbReference type="Rhea" id="RHEA-COMP:9622"/>
        <dbReference type="Rhea" id="RHEA-COMP:12672"/>
        <dbReference type="Rhea" id="RHEA-COMP:12673"/>
        <dbReference type="ChEBI" id="CHEBI:15378"/>
        <dbReference type="ChEBI" id="CHEBI:64719"/>
        <dbReference type="ChEBI" id="CHEBI:78442"/>
        <dbReference type="ChEBI" id="CHEBI:78494"/>
        <dbReference type="ChEBI" id="CHEBI:133044"/>
        <dbReference type="EC" id="2.3.2.6"/>
    </reaction>
</comment>
<dbReference type="InterPro" id="IPR042221">
    <property type="entry name" value="Leu/Phe-tRNA_Trfase_N"/>
</dbReference>
<evidence type="ECO:0000256" key="9">
    <source>
        <dbReference type="ARBA" id="ARBA00061535"/>
    </source>
</evidence>
<keyword evidence="17" id="KW-1185">Reference proteome</keyword>
<evidence type="ECO:0000256" key="3">
    <source>
        <dbReference type="ARBA" id="ARBA00022679"/>
    </source>
</evidence>
<dbReference type="Gene3D" id="3.40.630.70">
    <property type="entry name" value="Leucyl/phenylalanyl-tRNA-protein transferase, C-terminal domain"/>
    <property type="match status" value="1"/>
</dbReference>
<protein>
    <recommendedName>
        <fullName evidence="11 15">Leucyl/phenylalanyl-tRNA--protein transferase</fullName>
        <ecNumber evidence="10 15">2.3.2.6</ecNumber>
    </recommendedName>
    <alternativeName>
        <fullName evidence="12 15">L/F-transferase</fullName>
    </alternativeName>
    <alternativeName>
        <fullName evidence="13 15">Leucyltransferase</fullName>
    </alternativeName>
    <alternativeName>
        <fullName evidence="14 15">Phenyalanyltransferase</fullName>
    </alternativeName>
</protein>
<keyword evidence="2 15" id="KW-0963">Cytoplasm</keyword>
<dbReference type="AlphaFoldDB" id="A0A5D4H284"/>
<name>A0A5D4H284_9SPHI</name>
<evidence type="ECO:0000256" key="2">
    <source>
        <dbReference type="ARBA" id="ARBA00022490"/>
    </source>
</evidence>
<evidence type="ECO:0000256" key="14">
    <source>
        <dbReference type="ARBA" id="ARBA00083640"/>
    </source>
</evidence>
<dbReference type="PANTHER" id="PTHR30098">
    <property type="entry name" value="LEUCYL/PHENYLALANYL-TRNA--PROTEIN TRANSFERASE"/>
    <property type="match status" value="1"/>
</dbReference>
<dbReference type="InterPro" id="IPR004616">
    <property type="entry name" value="Leu/Phe-tRNA_Trfase"/>
</dbReference>
<proteinExistence type="inferred from homology"/>
<dbReference type="InterPro" id="IPR016181">
    <property type="entry name" value="Acyl_CoA_acyltransferase"/>
</dbReference>
<organism evidence="16 17">
    <name type="scientific">Sphingobacterium phlebotomi</name>
    <dbReference type="NCBI Taxonomy" id="2605433"/>
    <lineage>
        <taxon>Bacteria</taxon>
        <taxon>Pseudomonadati</taxon>
        <taxon>Bacteroidota</taxon>
        <taxon>Sphingobacteriia</taxon>
        <taxon>Sphingobacteriales</taxon>
        <taxon>Sphingobacteriaceae</taxon>
        <taxon>Sphingobacterium</taxon>
    </lineage>
</organism>
<evidence type="ECO:0000313" key="16">
    <source>
        <dbReference type="EMBL" id="TYR35141.1"/>
    </source>
</evidence>
<comment type="similarity">
    <text evidence="9 15">Belongs to the L/F-transferase family.</text>
</comment>
<evidence type="ECO:0000256" key="15">
    <source>
        <dbReference type="HAMAP-Rule" id="MF_00688"/>
    </source>
</evidence>
<dbReference type="NCBIfam" id="TIGR00667">
    <property type="entry name" value="aat"/>
    <property type="match status" value="1"/>
</dbReference>
<evidence type="ECO:0000256" key="12">
    <source>
        <dbReference type="ARBA" id="ARBA00077136"/>
    </source>
</evidence>
<sequence length="225" mass="25558">MPYSLDDRLIFPHPSLADDDGLLAIGGDLSAERLLLAYQHGIFPWFSDETPILWYAPHERFILDPKELKITKSMRQFIRNSPFRTTHNTAFSEVIGMCATTTRKDQQGTWITMDMQAAYIRLHKLGYAHSIETYDENGMLVGGLYGVQIGSIFCGESMFSLASNASKLALIYLCQQFNFELIDCQIHSEHLTSLGAKFISGFAYYELLQEQKVKPFAKNITLINK</sequence>
<comment type="subcellular location">
    <subcellularLocation>
        <location evidence="1 15">Cytoplasm</location>
    </subcellularLocation>
</comment>
<dbReference type="InterPro" id="IPR042203">
    <property type="entry name" value="Leu/Phe-tRNA_Trfase_C"/>
</dbReference>
<keyword evidence="3 15" id="KW-0808">Transferase</keyword>
<evidence type="ECO:0000256" key="11">
    <source>
        <dbReference type="ARBA" id="ARBA00074372"/>
    </source>
</evidence>
<dbReference type="Proteomes" id="UP000322362">
    <property type="component" value="Unassembled WGS sequence"/>
</dbReference>
<dbReference type="GO" id="GO:0005737">
    <property type="term" value="C:cytoplasm"/>
    <property type="evidence" value="ECO:0007669"/>
    <property type="project" value="UniProtKB-SubCell"/>
</dbReference>
<evidence type="ECO:0000256" key="10">
    <source>
        <dbReference type="ARBA" id="ARBA00066767"/>
    </source>
</evidence>
<evidence type="ECO:0000256" key="6">
    <source>
        <dbReference type="ARBA" id="ARBA00050652"/>
    </source>
</evidence>
<comment type="function">
    <text evidence="8 15">Functions in the N-end rule pathway of protein degradation where it conjugates Leu, Phe and, less efficiently, Met from aminoacyl-tRNAs to the N-termini of proteins containing an N-terminal arginine or lysine.</text>
</comment>
<evidence type="ECO:0000256" key="7">
    <source>
        <dbReference type="ARBA" id="ARBA00051538"/>
    </source>
</evidence>
<dbReference type="PANTHER" id="PTHR30098:SF2">
    <property type="entry name" value="LEUCYL_PHENYLALANYL-TRNA--PROTEIN TRANSFERASE"/>
    <property type="match status" value="1"/>
</dbReference>
<dbReference type="SUPFAM" id="SSF55729">
    <property type="entry name" value="Acyl-CoA N-acyltransferases (Nat)"/>
    <property type="match status" value="1"/>
</dbReference>
<evidence type="ECO:0000256" key="8">
    <source>
        <dbReference type="ARBA" id="ARBA00054043"/>
    </source>
</evidence>
<comment type="catalytic activity">
    <reaction evidence="7 15">
        <text>N-terminal L-lysyl-[protein] + L-leucyl-tRNA(Leu) = N-terminal L-leucyl-L-lysyl-[protein] + tRNA(Leu) + H(+)</text>
        <dbReference type="Rhea" id="RHEA:12340"/>
        <dbReference type="Rhea" id="RHEA-COMP:9613"/>
        <dbReference type="Rhea" id="RHEA-COMP:9622"/>
        <dbReference type="Rhea" id="RHEA-COMP:12670"/>
        <dbReference type="Rhea" id="RHEA-COMP:12671"/>
        <dbReference type="ChEBI" id="CHEBI:15378"/>
        <dbReference type="ChEBI" id="CHEBI:65249"/>
        <dbReference type="ChEBI" id="CHEBI:78442"/>
        <dbReference type="ChEBI" id="CHEBI:78494"/>
        <dbReference type="ChEBI" id="CHEBI:133043"/>
        <dbReference type="EC" id="2.3.2.6"/>
    </reaction>
</comment>
<evidence type="ECO:0000256" key="1">
    <source>
        <dbReference type="ARBA" id="ARBA00004496"/>
    </source>
</evidence>
<dbReference type="EC" id="2.3.2.6" evidence="10 15"/>
<comment type="caution">
    <text evidence="16">The sequence shown here is derived from an EMBL/GenBank/DDBJ whole genome shotgun (WGS) entry which is preliminary data.</text>
</comment>
<accession>A0A5D4H284</accession>
<dbReference type="Gene3D" id="3.30.70.3550">
    <property type="entry name" value="Leucyl/phenylalanyl-tRNA-protein transferase, N-terminal domain"/>
    <property type="match status" value="1"/>
</dbReference>
<evidence type="ECO:0000256" key="5">
    <source>
        <dbReference type="ARBA" id="ARBA00050607"/>
    </source>
</evidence>
<reference evidence="16 17" key="1">
    <citation type="submission" date="2019-08" db="EMBL/GenBank/DDBJ databases">
        <title>Phlebobacter frassis gen. nov. sp. nov., a new member of family Sphingobacteriaceae isolated from sand fly rearing media.</title>
        <authorList>
            <person name="Kakumanu M.L."/>
            <person name="Marayati B.F."/>
            <person name="Wada-Katsumata A."/>
            <person name="Wasserberg G."/>
            <person name="Schal C."/>
            <person name="Apperson C.S."/>
            <person name="Ponnusamy L."/>
        </authorList>
    </citation>
    <scope>NUCLEOTIDE SEQUENCE [LARGE SCALE GENOMIC DNA]</scope>
    <source>
        <strain evidence="16 17">SSI9</strain>
    </source>
</reference>
<gene>
    <name evidence="15" type="primary">aat</name>
    <name evidence="16" type="ORF">FXV77_14445</name>
</gene>
<dbReference type="FunFam" id="3.30.70.3550:FF:000001">
    <property type="entry name" value="Leucyl/phenylalanyl-tRNA--protein transferase"/>
    <property type="match status" value="1"/>
</dbReference>
<dbReference type="EMBL" id="VTAV01000010">
    <property type="protein sequence ID" value="TYR35141.1"/>
    <property type="molecule type" value="Genomic_DNA"/>
</dbReference>
<evidence type="ECO:0000313" key="17">
    <source>
        <dbReference type="Proteomes" id="UP000322362"/>
    </source>
</evidence>